<dbReference type="InterPro" id="IPR036691">
    <property type="entry name" value="Endo/exonu/phosph_ase_sf"/>
</dbReference>
<dbReference type="NCBIfam" id="TIGR00633">
    <property type="entry name" value="xth"/>
    <property type="match status" value="1"/>
</dbReference>
<dbReference type="EMBL" id="CAUYUJ010004546">
    <property type="protein sequence ID" value="CAK0809982.1"/>
    <property type="molecule type" value="Genomic_DNA"/>
</dbReference>
<evidence type="ECO:0000256" key="3">
    <source>
        <dbReference type="ARBA" id="ARBA00022723"/>
    </source>
</evidence>
<comment type="similarity">
    <text evidence="2 6">Belongs to the DNA repair enzymes AP/ExoA family.</text>
</comment>
<gene>
    <name evidence="9" type="ORF">PCOR1329_LOCUS15087</name>
</gene>
<evidence type="ECO:0000313" key="10">
    <source>
        <dbReference type="Proteomes" id="UP001189429"/>
    </source>
</evidence>
<dbReference type="Proteomes" id="UP001189429">
    <property type="component" value="Unassembled WGS sequence"/>
</dbReference>
<dbReference type="PROSITE" id="PS00728">
    <property type="entry name" value="AP_NUCLEASE_F1_3"/>
    <property type="match status" value="1"/>
</dbReference>
<keyword evidence="4" id="KW-0378">Hydrolase</keyword>
<sequence>ELEEHLRGWQAKLALVEEEHATLRSKMDRARAHTLHSEDTQKAAPATEVKQDLQKSSPVAEVCQNASKATFVTEANQDTQKTMSVPEVDVATQKAAPVTNYSQHMQKATPVVDGNREVESRRLAGDLMEAVETSIKRRPASALSISLSLSIALCGLPGSSGLPPSRGCGRACGTAALCCARWPWPRSPTSPSCRSTRVQDVHVEDAESNLLSIFDAAVPSAAPHGVAWAVSTARKGYSGTCAIYSRRAGGGIVHSAGGEVNAADRAEGRTVRLDLACGLSVVGAYVPNAGAGLKRLEFRVREWDEDLRSYLRRLGAERPVLLCGDLNNVAHEDLDFWNPGEPRTKKQAGTSPEERASFGRTLGELDLVDAFRWRHPDAEGVFTYWSQRSRSRGANRGMRLDYFLGSRGLFGPPGGGARSAVAVHDCAVLDAFGGSDHCPISCTLRTAPSAASAAETAG</sequence>
<keyword evidence="10" id="KW-1185">Reference proteome</keyword>
<dbReference type="SUPFAM" id="SSF56219">
    <property type="entry name" value="DNase I-like"/>
    <property type="match status" value="1"/>
</dbReference>
<feature type="non-terminal residue" evidence="9">
    <location>
        <position position="458"/>
    </location>
</feature>
<dbReference type="InterPro" id="IPR004808">
    <property type="entry name" value="AP_endonuc_1"/>
</dbReference>
<feature type="non-terminal residue" evidence="9">
    <location>
        <position position="1"/>
    </location>
</feature>
<feature type="region of interest" description="Disordered" evidence="7">
    <location>
        <begin position="24"/>
        <end position="56"/>
    </location>
</feature>
<comment type="cofactor">
    <cofactor evidence="1">
        <name>Mn(2+)</name>
        <dbReference type="ChEBI" id="CHEBI:29035"/>
    </cofactor>
</comment>
<evidence type="ECO:0000256" key="2">
    <source>
        <dbReference type="ARBA" id="ARBA00007092"/>
    </source>
</evidence>
<dbReference type="PROSITE" id="PS51435">
    <property type="entry name" value="AP_NUCLEASE_F1_4"/>
    <property type="match status" value="1"/>
</dbReference>
<reference evidence="9" key="1">
    <citation type="submission" date="2023-10" db="EMBL/GenBank/DDBJ databases">
        <authorList>
            <person name="Chen Y."/>
            <person name="Shah S."/>
            <person name="Dougan E. K."/>
            <person name="Thang M."/>
            <person name="Chan C."/>
        </authorList>
    </citation>
    <scope>NUCLEOTIDE SEQUENCE [LARGE SCALE GENOMIC DNA]</scope>
</reference>
<keyword evidence="5 6" id="KW-0460">Magnesium</keyword>
<dbReference type="PANTHER" id="PTHR22748:SF6">
    <property type="entry name" value="DNA-(APURINIC OR APYRIMIDINIC SITE) ENDONUCLEASE"/>
    <property type="match status" value="1"/>
</dbReference>
<protein>
    <recommendedName>
        <fullName evidence="6">DNA-(apurinic or apyrimidinic site) endonuclease</fullName>
        <ecNumber evidence="6">3.1.-.-</ecNumber>
    </recommendedName>
</protein>
<evidence type="ECO:0000256" key="5">
    <source>
        <dbReference type="ARBA" id="ARBA00022842"/>
    </source>
</evidence>
<dbReference type="Gene3D" id="3.60.10.10">
    <property type="entry name" value="Endonuclease/exonuclease/phosphatase"/>
    <property type="match status" value="1"/>
</dbReference>
<evidence type="ECO:0000259" key="8">
    <source>
        <dbReference type="Pfam" id="PF03372"/>
    </source>
</evidence>
<dbReference type="InterPro" id="IPR020848">
    <property type="entry name" value="AP_endonuclease_F1_CS"/>
</dbReference>
<evidence type="ECO:0000256" key="1">
    <source>
        <dbReference type="ARBA" id="ARBA00001936"/>
    </source>
</evidence>
<feature type="compositionally biased region" description="Basic and acidic residues" evidence="7">
    <location>
        <begin position="24"/>
        <end position="41"/>
    </location>
</feature>
<keyword evidence="3 6" id="KW-0479">Metal-binding</keyword>
<evidence type="ECO:0000256" key="6">
    <source>
        <dbReference type="RuleBase" id="RU362131"/>
    </source>
</evidence>
<dbReference type="PANTHER" id="PTHR22748">
    <property type="entry name" value="AP ENDONUCLEASE"/>
    <property type="match status" value="1"/>
</dbReference>
<dbReference type="EC" id="3.1.-.-" evidence="6"/>
<feature type="domain" description="Endonuclease/exonuclease/phosphatase" evidence="8">
    <location>
        <begin position="201"/>
        <end position="437"/>
    </location>
</feature>
<evidence type="ECO:0000256" key="7">
    <source>
        <dbReference type="SAM" id="MobiDB-lite"/>
    </source>
</evidence>
<comment type="caution">
    <text evidence="9">The sequence shown here is derived from an EMBL/GenBank/DDBJ whole genome shotgun (WGS) entry which is preliminary data.</text>
</comment>
<evidence type="ECO:0000256" key="4">
    <source>
        <dbReference type="ARBA" id="ARBA00022801"/>
    </source>
</evidence>
<evidence type="ECO:0000313" key="9">
    <source>
        <dbReference type="EMBL" id="CAK0809982.1"/>
    </source>
</evidence>
<comment type="cofactor">
    <cofactor evidence="6">
        <name>Mg(2+)</name>
        <dbReference type="ChEBI" id="CHEBI:18420"/>
    </cofactor>
    <cofactor evidence="6">
        <name>Mn(2+)</name>
        <dbReference type="ChEBI" id="CHEBI:29035"/>
    </cofactor>
    <text evidence="6">Probably binds two magnesium or manganese ions per subunit.</text>
</comment>
<accession>A0ABN9R1H8</accession>
<name>A0ABN9R1H8_9DINO</name>
<proteinExistence type="inferred from homology"/>
<organism evidence="9 10">
    <name type="scientific">Prorocentrum cordatum</name>
    <dbReference type="NCBI Taxonomy" id="2364126"/>
    <lineage>
        <taxon>Eukaryota</taxon>
        <taxon>Sar</taxon>
        <taxon>Alveolata</taxon>
        <taxon>Dinophyceae</taxon>
        <taxon>Prorocentrales</taxon>
        <taxon>Prorocentraceae</taxon>
        <taxon>Prorocentrum</taxon>
    </lineage>
</organism>
<dbReference type="Pfam" id="PF03372">
    <property type="entry name" value="Exo_endo_phos"/>
    <property type="match status" value="1"/>
</dbReference>
<dbReference type="InterPro" id="IPR005135">
    <property type="entry name" value="Endo/exonuclease/phosphatase"/>
</dbReference>
<keyword evidence="6" id="KW-0234">DNA repair</keyword>
<keyword evidence="6" id="KW-0227">DNA damage</keyword>